<organism evidence="2 3">
    <name type="scientific">Xylaria arbuscula</name>
    <dbReference type="NCBI Taxonomy" id="114810"/>
    <lineage>
        <taxon>Eukaryota</taxon>
        <taxon>Fungi</taxon>
        <taxon>Dikarya</taxon>
        <taxon>Ascomycota</taxon>
        <taxon>Pezizomycotina</taxon>
        <taxon>Sordariomycetes</taxon>
        <taxon>Xylariomycetidae</taxon>
        <taxon>Xylariales</taxon>
        <taxon>Xylariaceae</taxon>
        <taxon>Xylaria</taxon>
    </lineage>
</organism>
<accession>A0A9W8N896</accession>
<comment type="caution">
    <text evidence="2">The sequence shown here is derived from an EMBL/GenBank/DDBJ whole genome shotgun (WGS) entry which is preliminary data.</text>
</comment>
<feature type="compositionally biased region" description="Basic and acidic residues" evidence="1">
    <location>
        <begin position="43"/>
        <end position="74"/>
    </location>
</feature>
<feature type="compositionally biased region" description="Pro residues" evidence="1">
    <location>
        <begin position="16"/>
        <end position="37"/>
    </location>
</feature>
<dbReference type="AlphaFoldDB" id="A0A9W8N896"/>
<gene>
    <name evidence="2" type="ORF">NPX13_g8665</name>
</gene>
<keyword evidence="3" id="KW-1185">Reference proteome</keyword>
<evidence type="ECO:0000313" key="2">
    <source>
        <dbReference type="EMBL" id="KAJ3562167.1"/>
    </source>
</evidence>
<feature type="region of interest" description="Disordered" evidence="1">
    <location>
        <begin position="1"/>
        <end position="78"/>
    </location>
</feature>
<evidence type="ECO:0000256" key="1">
    <source>
        <dbReference type="SAM" id="MobiDB-lite"/>
    </source>
</evidence>
<proteinExistence type="predicted"/>
<name>A0A9W8N896_9PEZI</name>
<sequence length="90" mass="10544">MPSDCLNHRSSVCYGPLPPTPPPSPPRPPHKPLPIRPKPQKHIKQESDLDNHVPRLHHDIKKHVDVRPEDIKQEPDDEDDYYLQLEKFKH</sequence>
<dbReference type="Proteomes" id="UP001148614">
    <property type="component" value="Unassembled WGS sequence"/>
</dbReference>
<dbReference type="EMBL" id="JANPWZ010001946">
    <property type="protein sequence ID" value="KAJ3562167.1"/>
    <property type="molecule type" value="Genomic_DNA"/>
</dbReference>
<reference evidence="2" key="1">
    <citation type="submission" date="2022-07" db="EMBL/GenBank/DDBJ databases">
        <title>Genome Sequence of Xylaria arbuscula.</title>
        <authorList>
            <person name="Buettner E."/>
        </authorList>
    </citation>
    <scope>NUCLEOTIDE SEQUENCE</scope>
    <source>
        <strain evidence="2">VT107</strain>
    </source>
</reference>
<protein>
    <submittedName>
        <fullName evidence="2">Uncharacterized protein</fullName>
    </submittedName>
</protein>
<evidence type="ECO:0000313" key="3">
    <source>
        <dbReference type="Proteomes" id="UP001148614"/>
    </source>
</evidence>